<proteinExistence type="predicted"/>
<evidence type="ECO:0000313" key="1">
    <source>
        <dbReference type="EMBL" id="AOQ26973.1"/>
    </source>
</evidence>
<evidence type="ECO:0000313" key="2">
    <source>
        <dbReference type="Proteomes" id="UP000225549"/>
    </source>
</evidence>
<organism evidence="1 2">
    <name type="scientific">Streptomyces phage Lorelei</name>
    <dbReference type="NCBI Taxonomy" id="1873996"/>
    <lineage>
        <taxon>Viruses</taxon>
        <taxon>Duplodnaviria</taxon>
        <taxon>Heunggongvirae</taxon>
        <taxon>Uroviricota</taxon>
        <taxon>Caudoviricetes</taxon>
        <taxon>Arquatrovirinae</taxon>
        <taxon>Likavirus</taxon>
        <taxon>Likavirus lorelei</taxon>
    </lineage>
</organism>
<name>A0A1C9LWL9_9CAUD</name>
<keyword evidence="2" id="KW-1185">Reference proteome</keyword>
<sequence length="51" mass="5867">MRWTDPESGKRMTSAVSYDRTVRDERLAELAAQGVTDAEPFLYDPFTDEEL</sequence>
<reference evidence="1 2" key="1">
    <citation type="submission" date="2016-07" db="EMBL/GenBank/DDBJ databases">
        <authorList>
            <person name="Smith E.K."/>
            <person name="Curtis J.A."/>
            <person name="Schober M.A."/>
            <person name="Layton S.R."/>
            <person name="Bhuiyan S."/>
            <person name="Nayek S."/>
            <person name="Hughes L.E."/>
            <person name="Garlena R.A."/>
            <person name="Russell D.A."/>
            <person name="Pope W.H."/>
            <person name="Jacobs-Sera D."/>
            <person name="Hendrix R.W."/>
            <person name="Hatfull G.F."/>
        </authorList>
    </citation>
    <scope>NUCLEOTIDE SEQUENCE [LARGE SCALE GENOMIC DNA]</scope>
</reference>
<dbReference type="Proteomes" id="UP000225549">
    <property type="component" value="Segment"/>
</dbReference>
<gene>
    <name evidence="1" type="ORF">SEA_LORELEI_54</name>
</gene>
<protein>
    <submittedName>
        <fullName evidence="1">Uncharacterized protein</fullName>
    </submittedName>
</protein>
<dbReference type="EMBL" id="KX507343">
    <property type="protein sequence ID" value="AOQ26973.1"/>
    <property type="molecule type" value="Genomic_DNA"/>
</dbReference>
<accession>A0A1C9LWL9</accession>